<comment type="caution">
    <text evidence="7">The sequence shown here is derived from an EMBL/GenBank/DDBJ whole genome shotgun (WGS) entry which is preliminary data.</text>
</comment>
<dbReference type="InterPro" id="IPR015300">
    <property type="entry name" value="DNA-bd_pseudobarrel_sf"/>
</dbReference>
<dbReference type="PANTHER" id="PTHR34951:SF7">
    <property type="entry name" value="TF-B3 DOMAIN-CONTAINING PROTEIN"/>
    <property type="match status" value="1"/>
</dbReference>
<dbReference type="Proteomes" id="UP000823775">
    <property type="component" value="Unassembled WGS sequence"/>
</dbReference>
<protein>
    <recommendedName>
        <fullName evidence="6">TF-B3 domain-containing protein</fullName>
    </recommendedName>
</protein>
<dbReference type="Pfam" id="PF02362">
    <property type="entry name" value="B3"/>
    <property type="match status" value="1"/>
</dbReference>
<keyword evidence="2" id="KW-0805">Transcription regulation</keyword>
<evidence type="ECO:0000256" key="2">
    <source>
        <dbReference type="ARBA" id="ARBA00023015"/>
    </source>
</evidence>
<sequence length="104" mass="12404">ECKRATACKYIPIDVVRDYKLEIPSRITIRDSTGREFETKLKNWKDGRIWLIGGWRNLCRWNLVEKNDRCICEFVRGKGKNYLYLQVQVLHEGASFRPNKKNEK</sequence>
<keyword evidence="8" id="KW-1185">Reference proteome</keyword>
<evidence type="ECO:0000256" key="1">
    <source>
        <dbReference type="ARBA" id="ARBA00004123"/>
    </source>
</evidence>
<organism evidence="7 8">
    <name type="scientific">Datura stramonium</name>
    <name type="common">Jimsonweed</name>
    <name type="synonym">Common thornapple</name>
    <dbReference type="NCBI Taxonomy" id="4076"/>
    <lineage>
        <taxon>Eukaryota</taxon>
        <taxon>Viridiplantae</taxon>
        <taxon>Streptophyta</taxon>
        <taxon>Embryophyta</taxon>
        <taxon>Tracheophyta</taxon>
        <taxon>Spermatophyta</taxon>
        <taxon>Magnoliopsida</taxon>
        <taxon>eudicotyledons</taxon>
        <taxon>Gunneridae</taxon>
        <taxon>Pentapetalae</taxon>
        <taxon>asterids</taxon>
        <taxon>lamiids</taxon>
        <taxon>Solanales</taxon>
        <taxon>Solanaceae</taxon>
        <taxon>Solanoideae</taxon>
        <taxon>Datureae</taxon>
        <taxon>Datura</taxon>
    </lineage>
</organism>
<reference evidence="7 8" key="1">
    <citation type="journal article" date="2021" name="BMC Genomics">
        <title>Datura genome reveals duplications of psychoactive alkaloid biosynthetic genes and high mutation rate following tissue culture.</title>
        <authorList>
            <person name="Rajewski A."/>
            <person name="Carter-House D."/>
            <person name="Stajich J."/>
            <person name="Litt A."/>
        </authorList>
    </citation>
    <scope>NUCLEOTIDE SEQUENCE [LARGE SCALE GENOMIC DNA]</scope>
    <source>
        <strain evidence="7">AR-01</strain>
    </source>
</reference>
<proteinExistence type="predicted"/>
<evidence type="ECO:0000256" key="3">
    <source>
        <dbReference type="ARBA" id="ARBA00023125"/>
    </source>
</evidence>
<dbReference type="InterPro" id="IPR053333">
    <property type="entry name" value="Cytochrome_b6-f_sub7"/>
</dbReference>
<dbReference type="Gene3D" id="2.40.330.10">
    <property type="entry name" value="DNA-binding pseudobarrel domain"/>
    <property type="match status" value="1"/>
</dbReference>
<evidence type="ECO:0000256" key="5">
    <source>
        <dbReference type="ARBA" id="ARBA00023242"/>
    </source>
</evidence>
<feature type="non-terminal residue" evidence="7">
    <location>
        <position position="1"/>
    </location>
</feature>
<accession>A0ABS8V533</accession>
<dbReference type="PROSITE" id="PS50863">
    <property type="entry name" value="B3"/>
    <property type="match status" value="1"/>
</dbReference>
<name>A0ABS8V533_DATST</name>
<comment type="subcellular location">
    <subcellularLocation>
        <location evidence="1">Nucleus</location>
    </subcellularLocation>
</comment>
<evidence type="ECO:0000256" key="4">
    <source>
        <dbReference type="ARBA" id="ARBA00023163"/>
    </source>
</evidence>
<keyword evidence="3" id="KW-0238">DNA-binding</keyword>
<dbReference type="PANTHER" id="PTHR34951">
    <property type="entry name" value="B6F COMPLEX SUBUNIT, PUTATIVE, EXPRESSED-RELATED"/>
    <property type="match status" value="1"/>
</dbReference>
<keyword evidence="4" id="KW-0804">Transcription</keyword>
<keyword evidence="5" id="KW-0539">Nucleus</keyword>
<feature type="domain" description="TF-B3" evidence="6">
    <location>
        <begin position="1"/>
        <end position="93"/>
    </location>
</feature>
<evidence type="ECO:0000259" key="6">
    <source>
        <dbReference type="PROSITE" id="PS50863"/>
    </source>
</evidence>
<evidence type="ECO:0000313" key="7">
    <source>
        <dbReference type="EMBL" id="MCD9641259.1"/>
    </source>
</evidence>
<evidence type="ECO:0000313" key="8">
    <source>
        <dbReference type="Proteomes" id="UP000823775"/>
    </source>
</evidence>
<dbReference type="EMBL" id="JACEIK010003312">
    <property type="protein sequence ID" value="MCD9641259.1"/>
    <property type="molecule type" value="Genomic_DNA"/>
</dbReference>
<dbReference type="SUPFAM" id="SSF101936">
    <property type="entry name" value="DNA-binding pseudobarrel domain"/>
    <property type="match status" value="1"/>
</dbReference>
<dbReference type="InterPro" id="IPR003340">
    <property type="entry name" value="B3_DNA-bd"/>
</dbReference>
<gene>
    <name evidence="7" type="ORF">HAX54_027350</name>
</gene>